<accession>A0A419RWG4</accession>
<proteinExistence type="predicted"/>
<dbReference type="PROSITE" id="PS50213">
    <property type="entry name" value="FAS1"/>
    <property type="match status" value="1"/>
</dbReference>
<dbReference type="EMBL" id="RAHX01000001">
    <property type="protein sequence ID" value="RJY10121.1"/>
    <property type="molecule type" value="Genomic_DNA"/>
</dbReference>
<dbReference type="GO" id="GO:0005615">
    <property type="term" value="C:extracellular space"/>
    <property type="evidence" value="ECO:0007669"/>
    <property type="project" value="TreeGrafter"/>
</dbReference>
<comment type="caution">
    <text evidence="2">The sequence shown here is derived from an EMBL/GenBank/DDBJ whole genome shotgun (WGS) entry which is preliminary data.</text>
</comment>
<dbReference type="InterPro" id="IPR050904">
    <property type="entry name" value="Adhesion/Biosynth-related"/>
</dbReference>
<dbReference type="Pfam" id="PF02469">
    <property type="entry name" value="Fasciclin"/>
    <property type="match status" value="1"/>
</dbReference>
<evidence type="ECO:0000313" key="2">
    <source>
        <dbReference type="EMBL" id="RJY10121.1"/>
    </source>
</evidence>
<dbReference type="InterPro" id="IPR000782">
    <property type="entry name" value="FAS1_domain"/>
</dbReference>
<dbReference type="PANTHER" id="PTHR10900">
    <property type="entry name" value="PERIOSTIN-RELATED"/>
    <property type="match status" value="1"/>
</dbReference>
<dbReference type="AlphaFoldDB" id="A0A419RWG4"/>
<feature type="domain" description="FAS1" evidence="1">
    <location>
        <begin position="4"/>
        <end position="146"/>
    </location>
</feature>
<dbReference type="InterPro" id="IPR036378">
    <property type="entry name" value="FAS1_dom_sf"/>
</dbReference>
<dbReference type="Gene3D" id="2.30.180.10">
    <property type="entry name" value="FAS1 domain"/>
    <property type="match status" value="1"/>
</dbReference>
<keyword evidence="3" id="KW-1185">Reference proteome</keyword>
<sequence>MMSDQTVTEIVVASPNHTTLEQAVVAANLAATLNGDGPFTVFAPTDTAFAALPASLRTAAMNDTDLLSSVLTYHAVSGRVTAADLMAQIAAGGGTANLTTVNGATLRATMQGNFVRLTGANGSSAFVETADIGASNGVIHSINGVLLPPM</sequence>
<dbReference type="FunFam" id="2.30.180.10:FF:000032">
    <property type="entry name" value="Fasciclin domain-containing protein, putative"/>
    <property type="match status" value="1"/>
</dbReference>
<dbReference type="SMART" id="SM00554">
    <property type="entry name" value="FAS1"/>
    <property type="match status" value="1"/>
</dbReference>
<dbReference type="PANTHER" id="PTHR10900:SF77">
    <property type="entry name" value="FI19380P1"/>
    <property type="match status" value="1"/>
</dbReference>
<evidence type="ECO:0000313" key="3">
    <source>
        <dbReference type="Proteomes" id="UP000285232"/>
    </source>
</evidence>
<reference evidence="2 3" key="1">
    <citation type="journal article" date="2017" name="Int. J. Syst. Evol. Microbiol.">
        <title>Erythrobacter aquimixticola sp. nov., isolated from the junction between the ocean and a freshwater spring.</title>
        <authorList>
            <person name="Park S."/>
            <person name="Jung Y.T."/>
            <person name="Choi S.J."/>
            <person name="Yoon J.H."/>
        </authorList>
    </citation>
    <scope>NUCLEOTIDE SEQUENCE [LARGE SCALE GENOMIC DNA]</scope>
    <source>
        <strain evidence="2 3">JSSK-14</strain>
    </source>
</reference>
<protein>
    <submittedName>
        <fullName evidence="2">Fasciclin domain-containing protein</fullName>
    </submittedName>
</protein>
<gene>
    <name evidence="2" type="ORF">D6201_01610</name>
</gene>
<name>A0A419RWG4_9SPHN</name>
<dbReference type="Proteomes" id="UP000285232">
    <property type="component" value="Unassembled WGS sequence"/>
</dbReference>
<evidence type="ECO:0000259" key="1">
    <source>
        <dbReference type="PROSITE" id="PS50213"/>
    </source>
</evidence>
<dbReference type="OrthoDB" id="9800666at2"/>
<organism evidence="2 3">
    <name type="scientific">Aurantiacibacter aquimixticola</name>
    <dbReference type="NCBI Taxonomy" id="1958945"/>
    <lineage>
        <taxon>Bacteria</taxon>
        <taxon>Pseudomonadati</taxon>
        <taxon>Pseudomonadota</taxon>
        <taxon>Alphaproteobacteria</taxon>
        <taxon>Sphingomonadales</taxon>
        <taxon>Erythrobacteraceae</taxon>
        <taxon>Aurantiacibacter</taxon>
    </lineage>
</organism>
<dbReference type="SUPFAM" id="SSF82153">
    <property type="entry name" value="FAS1 domain"/>
    <property type="match status" value="1"/>
</dbReference>